<keyword evidence="6" id="KW-1185">Reference proteome</keyword>
<name>A0A8H6SU52_MYCCL</name>
<dbReference type="GO" id="GO:0000981">
    <property type="term" value="F:DNA-binding transcription factor activity, RNA polymerase II-specific"/>
    <property type="evidence" value="ECO:0007669"/>
    <property type="project" value="UniProtKB-ARBA"/>
</dbReference>
<comment type="caution">
    <text evidence="5">The sequence shown here is derived from an EMBL/GenBank/DDBJ whole genome shotgun (WGS) entry which is preliminary data.</text>
</comment>
<feature type="region of interest" description="Disordered" evidence="3">
    <location>
        <begin position="383"/>
        <end position="416"/>
    </location>
</feature>
<evidence type="ECO:0000313" key="5">
    <source>
        <dbReference type="EMBL" id="KAF7304422.1"/>
    </source>
</evidence>
<feature type="compositionally biased region" description="Basic residues" evidence="3">
    <location>
        <begin position="524"/>
        <end position="534"/>
    </location>
</feature>
<evidence type="ECO:0000313" key="6">
    <source>
        <dbReference type="Proteomes" id="UP000613580"/>
    </source>
</evidence>
<accession>A0A8H6SU52</accession>
<feature type="compositionally biased region" description="Acidic residues" evidence="3">
    <location>
        <begin position="433"/>
        <end position="448"/>
    </location>
</feature>
<organism evidence="5 6">
    <name type="scientific">Mycena chlorophos</name>
    <name type="common">Agaric fungus</name>
    <name type="synonym">Agaricus chlorophos</name>
    <dbReference type="NCBI Taxonomy" id="658473"/>
    <lineage>
        <taxon>Eukaryota</taxon>
        <taxon>Fungi</taxon>
        <taxon>Dikarya</taxon>
        <taxon>Basidiomycota</taxon>
        <taxon>Agaricomycotina</taxon>
        <taxon>Agaricomycetes</taxon>
        <taxon>Agaricomycetidae</taxon>
        <taxon>Agaricales</taxon>
        <taxon>Marasmiineae</taxon>
        <taxon>Mycenaceae</taxon>
        <taxon>Mycena</taxon>
    </lineage>
</organism>
<feature type="compositionally biased region" description="Pro residues" evidence="3">
    <location>
        <begin position="620"/>
        <end position="634"/>
    </location>
</feature>
<reference evidence="5" key="1">
    <citation type="submission" date="2020-05" db="EMBL/GenBank/DDBJ databases">
        <title>Mycena genomes resolve the evolution of fungal bioluminescence.</title>
        <authorList>
            <person name="Tsai I.J."/>
        </authorList>
    </citation>
    <scope>NUCLEOTIDE SEQUENCE</scope>
    <source>
        <strain evidence="5">110903Hualien_Pintung</strain>
    </source>
</reference>
<dbReference type="GO" id="GO:0033309">
    <property type="term" value="C:SBF transcription complex"/>
    <property type="evidence" value="ECO:0007669"/>
    <property type="project" value="TreeGrafter"/>
</dbReference>
<dbReference type="OrthoDB" id="6718656at2759"/>
<dbReference type="InterPro" id="IPR051642">
    <property type="entry name" value="SWI6-like"/>
</dbReference>
<feature type="region of interest" description="Disordered" evidence="3">
    <location>
        <begin position="145"/>
        <end position="180"/>
    </location>
</feature>
<feature type="domain" description="HTH APSES-type" evidence="4">
    <location>
        <begin position="39"/>
        <end position="146"/>
    </location>
</feature>
<gene>
    <name evidence="5" type="ORF">HMN09_00844300</name>
</gene>
<dbReference type="EMBL" id="JACAZE010000011">
    <property type="protein sequence ID" value="KAF7304422.1"/>
    <property type="molecule type" value="Genomic_DNA"/>
</dbReference>
<dbReference type="PANTHER" id="PTHR43828">
    <property type="entry name" value="ASPARAGINASE"/>
    <property type="match status" value="1"/>
</dbReference>
<feature type="domain" description="HTH APSES-type" evidence="4">
    <location>
        <begin position="264"/>
        <end position="372"/>
    </location>
</feature>
<feature type="region of interest" description="Disordered" evidence="3">
    <location>
        <begin position="524"/>
        <end position="636"/>
    </location>
</feature>
<feature type="compositionally biased region" description="Basic and acidic residues" evidence="3">
    <location>
        <begin position="383"/>
        <end position="392"/>
    </location>
</feature>
<dbReference type="SMART" id="SM01252">
    <property type="entry name" value="KilA-N"/>
    <property type="match status" value="2"/>
</dbReference>
<proteinExistence type="predicted"/>
<sequence>MDEMASTSRAPGGSPAAALPDTTDTMGQAEPPSTSGPQILHATYSNTPLYEMICKETAVMKRRSDSWMNATQILKVAGVEKGLRLRVLDQEKSKGRQEKVVGGNTKYQGTWIPLDRAIALCREYNCEDELRPLIDYVDDGREAAGPAIQEKKSTKNTSKIRAKATKSSLIQPSPEQPKPEDLLLSFAASSAAAAEQPPSVPPEEHFSQAARRLIMPPRRPASQRAQPMLLLDEDEGESSKMGASSSAPKKVARPKPTSTGAPKIFPTTYSGTLVWEMMCNGTAVMKRRSDSWLNATQILKVAGLEDKAKRAAAIDKDVRNGEHQKVPGFYTYQGTWIPLERGIALCRKYKCEELMRPIIDFGEGEGGGEDEQALGLGGRMIAKKEPTADTSKKMVKRPKPRFSPEPQDFLGEDEEDYAPVVPIKRKRERERELELEEQVVAETDDDEQASMPRKRQRPSSSTTKTVRKPVVRARPRSPVDERDADGSEGEPIGLDDGGLMAALNNAWTQNADALDDANEEKRIARAKAKAKSKKRERERDGERAAAAVDGSGSDGDQRAGKRRHLSAEMDTGAGAGFDGGSSRELVEEAGADDLTDHVVPNGHGSMPLPLPKHPQSRAPLPRPKPLPSPGPTPAHQPVVEAHAHLHAITF</sequence>
<dbReference type="InterPro" id="IPR018004">
    <property type="entry name" value="KilA/APSES_HTH"/>
</dbReference>
<evidence type="ECO:0000256" key="1">
    <source>
        <dbReference type="ARBA" id="ARBA00022737"/>
    </source>
</evidence>
<evidence type="ECO:0000256" key="2">
    <source>
        <dbReference type="ARBA" id="ARBA00023043"/>
    </source>
</evidence>
<dbReference type="Gene3D" id="3.10.260.10">
    <property type="entry name" value="Transcription regulator HTH, APSES-type DNA-binding domain"/>
    <property type="match status" value="2"/>
</dbReference>
<feature type="region of interest" description="Disordered" evidence="3">
    <location>
        <begin position="428"/>
        <end position="498"/>
    </location>
</feature>
<feature type="region of interest" description="Disordered" evidence="3">
    <location>
        <begin position="1"/>
        <end position="38"/>
    </location>
</feature>
<feature type="compositionally biased region" description="Basic residues" evidence="3">
    <location>
        <begin position="465"/>
        <end position="475"/>
    </location>
</feature>
<protein>
    <submittedName>
        <fullName evidence="5">4-oxalocrotonate tautomerase</fullName>
    </submittedName>
</protein>
<evidence type="ECO:0000256" key="3">
    <source>
        <dbReference type="SAM" id="MobiDB-lite"/>
    </source>
</evidence>
<dbReference type="SUPFAM" id="SSF54616">
    <property type="entry name" value="DNA-binding domain of Mlu1-box binding protein MBP1"/>
    <property type="match status" value="2"/>
</dbReference>
<dbReference type="GO" id="GO:0030907">
    <property type="term" value="C:MBF transcription complex"/>
    <property type="evidence" value="ECO:0007669"/>
    <property type="project" value="TreeGrafter"/>
</dbReference>
<keyword evidence="1" id="KW-0677">Repeat</keyword>
<dbReference type="PANTHER" id="PTHR43828:SF3">
    <property type="entry name" value="CHROMO DOMAIN-CONTAINING PROTEIN"/>
    <property type="match status" value="1"/>
</dbReference>
<keyword evidence="2" id="KW-0040">ANK repeat</keyword>
<feature type="region of interest" description="Disordered" evidence="3">
    <location>
        <begin position="233"/>
        <end position="263"/>
    </location>
</feature>
<dbReference type="InterPro" id="IPR036887">
    <property type="entry name" value="HTH_APSES_sf"/>
</dbReference>
<dbReference type="AlphaFoldDB" id="A0A8H6SU52"/>
<evidence type="ECO:0000259" key="4">
    <source>
        <dbReference type="PROSITE" id="PS51299"/>
    </source>
</evidence>
<dbReference type="PROSITE" id="PS51299">
    <property type="entry name" value="HTH_APSES"/>
    <property type="match status" value="2"/>
</dbReference>
<feature type="compositionally biased region" description="Polar residues" evidence="3">
    <location>
        <begin position="22"/>
        <end position="38"/>
    </location>
</feature>
<dbReference type="GO" id="GO:0003677">
    <property type="term" value="F:DNA binding"/>
    <property type="evidence" value="ECO:0007669"/>
    <property type="project" value="InterPro"/>
</dbReference>
<dbReference type="InterPro" id="IPR003163">
    <property type="entry name" value="Tscrpt_reg_HTH_APSES-type"/>
</dbReference>
<dbReference type="Proteomes" id="UP000613580">
    <property type="component" value="Unassembled WGS sequence"/>
</dbReference>